<comment type="caution">
    <text evidence="1">The sequence shown here is derived from an EMBL/GenBank/DDBJ whole genome shotgun (WGS) entry which is preliminary data.</text>
</comment>
<proteinExistence type="predicted"/>
<name>A0A6L2MP83_TANCI</name>
<organism evidence="1">
    <name type="scientific">Tanacetum cinerariifolium</name>
    <name type="common">Dalmatian daisy</name>
    <name type="synonym">Chrysanthemum cinerariifolium</name>
    <dbReference type="NCBI Taxonomy" id="118510"/>
    <lineage>
        <taxon>Eukaryota</taxon>
        <taxon>Viridiplantae</taxon>
        <taxon>Streptophyta</taxon>
        <taxon>Embryophyta</taxon>
        <taxon>Tracheophyta</taxon>
        <taxon>Spermatophyta</taxon>
        <taxon>Magnoliopsida</taxon>
        <taxon>eudicotyledons</taxon>
        <taxon>Gunneridae</taxon>
        <taxon>Pentapetalae</taxon>
        <taxon>asterids</taxon>
        <taxon>campanulids</taxon>
        <taxon>Asterales</taxon>
        <taxon>Asteraceae</taxon>
        <taxon>Asteroideae</taxon>
        <taxon>Anthemideae</taxon>
        <taxon>Anthemidinae</taxon>
        <taxon>Tanacetum</taxon>
    </lineage>
</organism>
<evidence type="ECO:0000313" key="1">
    <source>
        <dbReference type="EMBL" id="GEU75530.1"/>
    </source>
</evidence>
<dbReference type="PANTHER" id="PTHR33067:SF9">
    <property type="entry name" value="RNA-DIRECTED DNA POLYMERASE"/>
    <property type="match status" value="1"/>
</dbReference>
<dbReference type="Gene3D" id="2.40.70.10">
    <property type="entry name" value="Acid Proteases"/>
    <property type="match status" value="1"/>
</dbReference>
<protein>
    <submittedName>
        <fullName evidence="1">Uncharacterized protein</fullName>
    </submittedName>
</protein>
<dbReference type="AlphaFoldDB" id="A0A6L2MP83"/>
<dbReference type="PANTHER" id="PTHR33067">
    <property type="entry name" value="RNA-DIRECTED DNA POLYMERASE-RELATED"/>
    <property type="match status" value="1"/>
</dbReference>
<gene>
    <name evidence="1" type="ORF">Tci_047508</name>
</gene>
<dbReference type="InterPro" id="IPR021109">
    <property type="entry name" value="Peptidase_aspartic_dom_sf"/>
</dbReference>
<accession>A0A6L2MP83</accession>
<dbReference type="EMBL" id="BKCJ010007099">
    <property type="protein sequence ID" value="GEU75530.1"/>
    <property type="molecule type" value="Genomic_DNA"/>
</dbReference>
<reference evidence="1" key="1">
    <citation type="journal article" date="2019" name="Sci. Rep.">
        <title>Draft genome of Tanacetum cinerariifolium, the natural source of mosquito coil.</title>
        <authorList>
            <person name="Yamashiro T."/>
            <person name="Shiraishi A."/>
            <person name="Satake H."/>
            <person name="Nakayama K."/>
        </authorList>
    </citation>
    <scope>NUCLEOTIDE SEQUENCE</scope>
</reference>
<sequence length="290" mass="33961">MARTKYGRMITKDIENITIAEYIEYEAEKKRDPWGYAQSYTRSSGSTTLERKMSKRMTGQDKEEEDDALIDIFKKVADLGVVVNVVPKSLFEHLKLADLKETNMVVGMMDMTKKALLGIMENILLKIYKFLFHSDFVVIDMLEGLNETMLLGRPFLAAIHAQIDVFRREISLGIGEEKVKFDMNGGICHSRVPFEKIYMASSIQESKNFNPLEIEMMYSFMNPLRASYWSKEIFDVYDEEFDSEIEHLVNEYELKAGRKKYSLDEVWEKCEKFHDTTKLWYDKGFEEEEL</sequence>